<dbReference type="Pfam" id="PF00005">
    <property type="entry name" value="ABC_tran"/>
    <property type="match status" value="2"/>
</dbReference>
<evidence type="ECO:0000313" key="10">
    <source>
        <dbReference type="EMBL" id="BCK86092.1"/>
    </source>
</evidence>
<dbReference type="PANTHER" id="PTHR43790:SF4">
    <property type="entry name" value="GUANOSINE IMPORT ATP-BINDING PROTEIN NUPO"/>
    <property type="match status" value="1"/>
</dbReference>
<dbReference type="Proteomes" id="UP000679848">
    <property type="component" value="Plasmid pMM59_01"/>
</dbReference>
<evidence type="ECO:0000313" key="11">
    <source>
        <dbReference type="Proteomes" id="UP000679848"/>
    </source>
</evidence>
<dbReference type="RefSeq" id="WP_187031058.1">
    <property type="nucleotide sequence ID" value="NZ_AP023421.1"/>
</dbReference>
<dbReference type="PROSITE" id="PS00211">
    <property type="entry name" value="ABC_TRANSPORTER_1"/>
    <property type="match status" value="1"/>
</dbReference>
<dbReference type="AlphaFoldDB" id="A0A830QXG0"/>
<gene>
    <name evidence="10" type="ORF">MM59RIKEN_34110</name>
</gene>
<feature type="domain" description="ABC transporter" evidence="9">
    <location>
        <begin position="263"/>
        <end position="508"/>
    </location>
</feature>
<dbReference type="Gene3D" id="3.40.50.300">
    <property type="entry name" value="P-loop containing nucleotide triphosphate hydrolases"/>
    <property type="match status" value="2"/>
</dbReference>
<dbReference type="GO" id="GO:0005886">
    <property type="term" value="C:plasma membrane"/>
    <property type="evidence" value="ECO:0007669"/>
    <property type="project" value="UniProtKB-SubCell"/>
</dbReference>
<dbReference type="PROSITE" id="PS50893">
    <property type="entry name" value="ABC_TRANSPORTER_2"/>
    <property type="match status" value="2"/>
</dbReference>
<name>A0A830QXG0_9FIRM</name>
<dbReference type="CDD" id="cd03216">
    <property type="entry name" value="ABC_Carb_Monos_I"/>
    <property type="match status" value="1"/>
</dbReference>
<dbReference type="PANTHER" id="PTHR43790">
    <property type="entry name" value="CARBOHYDRATE TRANSPORT ATP-BINDING PROTEIN MG119-RELATED"/>
    <property type="match status" value="1"/>
</dbReference>
<accession>A0A830QXG0</accession>
<dbReference type="SUPFAM" id="SSF52540">
    <property type="entry name" value="P-loop containing nucleoside triphosphate hydrolases"/>
    <property type="match status" value="2"/>
</dbReference>
<feature type="domain" description="ABC transporter" evidence="9">
    <location>
        <begin position="6"/>
        <end position="246"/>
    </location>
</feature>
<keyword evidence="6 10" id="KW-0067">ATP-binding</keyword>
<evidence type="ECO:0000256" key="4">
    <source>
        <dbReference type="ARBA" id="ARBA00022737"/>
    </source>
</evidence>
<evidence type="ECO:0000256" key="3">
    <source>
        <dbReference type="ARBA" id="ARBA00022475"/>
    </source>
</evidence>
<evidence type="ECO:0000256" key="5">
    <source>
        <dbReference type="ARBA" id="ARBA00022741"/>
    </source>
</evidence>
<dbReference type="SMART" id="SM00382">
    <property type="entry name" value="AAA"/>
    <property type="match status" value="2"/>
</dbReference>
<dbReference type="KEGG" id="pfaa:MM59RIKEN_34110"/>
<keyword evidence="4" id="KW-0677">Repeat</keyword>
<evidence type="ECO:0000256" key="8">
    <source>
        <dbReference type="ARBA" id="ARBA00023136"/>
    </source>
</evidence>
<keyword evidence="2" id="KW-0813">Transport</keyword>
<evidence type="ECO:0000259" key="9">
    <source>
        <dbReference type="PROSITE" id="PS50893"/>
    </source>
</evidence>
<keyword evidence="7" id="KW-1278">Translocase</keyword>
<dbReference type="InterPro" id="IPR003593">
    <property type="entry name" value="AAA+_ATPase"/>
</dbReference>
<protein>
    <submittedName>
        <fullName evidence="10">Heme ABC transporter ATP-binding protein</fullName>
    </submittedName>
</protein>
<proteinExistence type="predicted"/>
<dbReference type="EMBL" id="AP023421">
    <property type="protein sequence ID" value="BCK86092.1"/>
    <property type="molecule type" value="Genomic_DNA"/>
</dbReference>
<keyword evidence="10" id="KW-0614">Plasmid</keyword>
<dbReference type="InterPro" id="IPR050107">
    <property type="entry name" value="ABC_carbohydrate_import_ATPase"/>
</dbReference>
<reference evidence="10" key="1">
    <citation type="submission" date="2020-09" db="EMBL/GenBank/DDBJ databases">
        <title>New species isolated from human feces.</title>
        <authorList>
            <person name="Kitahara M."/>
            <person name="Shigeno Y."/>
            <person name="Shime M."/>
            <person name="Matsumoto Y."/>
            <person name="Nakamura S."/>
            <person name="Motooka D."/>
            <person name="Fukuoka S."/>
            <person name="Nishikawa H."/>
            <person name="Benno Y."/>
        </authorList>
    </citation>
    <scope>NUCLEOTIDE SEQUENCE</scope>
    <source>
        <strain evidence="10">MM59</strain>
        <plasmid evidence="10">pMM59_01</plasmid>
    </source>
</reference>
<dbReference type="InterPro" id="IPR003439">
    <property type="entry name" value="ABC_transporter-like_ATP-bd"/>
</dbReference>
<organism evidence="10 11">
    <name type="scientific">Pusillibacter faecalis</name>
    <dbReference type="NCBI Taxonomy" id="2714358"/>
    <lineage>
        <taxon>Bacteria</taxon>
        <taxon>Bacillati</taxon>
        <taxon>Bacillota</taxon>
        <taxon>Clostridia</taxon>
        <taxon>Eubacteriales</taxon>
        <taxon>Oscillospiraceae</taxon>
        <taxon>Pusillibacter</taxon>
    </lineage>
</organism>
<keyword evidence="11" id="KW-1185">Reference proteome</keyword>
<dbReference type="FunFam" id="3.40.50.300:FF:000127">
    <property type="entry name" value="Ribose import ATP-binding protein RbsA"/>
    <property type="match status" value="1"/>
</dbReference>
<keyword evidence="5" id="KW-0547">Nucleotide-binding</keyword>
<keyword evidence="8" id="KW-0472">Membrane</keyword>
<evidence type="ECO:0000256" key="1">
    <source>
        <dbReference type="ARBA" id="ARBA00004202"/>
    </source>
</evidence>
<sequence length="510" mass="56761">MEDYIVEMRHITKRFPGIVANDDVSIQIQRGEVYALLGENGAGKSTLMSMLFGMYEPDSGEIYIQGEKVTFRSSNDASAHNIGMVHQHFKLVDNYTVAENIILGMEPMKRFLGVLPCVDMKTANRQIAELSKRYGLEVNPTDKIEDLPVSVRQRVEILKMLYREADILIFDEPTAVLTPQEIEFLLKIIGELRKNGKTIILITHKIEEIKKIADRCAILHRGKLVDVLDVASTSSQTMANMMVGRQVEFSADKSSPHYRDTILEVDHLTVRNANKFDVVKDVSFRIRGGEIFAIAGVSGNGQGELADAIAGMLKAHSGSIKLCGTDITEATIRQRTEAGISYIPEDRQGVGVFMDFTLSQNLALRKYYREPFAKKGILDFGQFDRYAESLIGTYDIRSGQGGKTILRSMSGGNQQKAIVAREIEEHSKLIIFVQPTRGLDIGAIENIHRQIIAERDKGVAILLISLELDEIMELADTIGVIYNGQLLKIADASTMTSHDVGKYMMGVKEA</sequence>
<dbReference type="GO" id="GO:0005524">
    <property type="term" value="F:ATP binding"/>
    <property type="evidence" value="ECO:0007669"/>
    <property type="project" value="UniProtKB-KW"/>
</dbReference>
<evidence type="ECO:0000256" key="7">
    <source>
        <dbReference type="ARBA" id="ARBA00022967"/>
    </source>
</evidence>
<dbReference type="InterPro" id="IPR017871">
    <property type="entry name" value="ABC_transporter-like_CS"/>
</dbReference>
<evidence type="ECO:0000256" key="6">
    <source>
        <dbReference type="ARBA" id="ARBA00022840"/>
    </source>
</evidence>
<keyword evidence="3" id="KW-1003">Cell membrane</keyword>
<dbReference type="InterPro" id="IPR027417">
    <property type="entry name" value="P-loop_NTPase"/>
</dbReference>
<comment type="subcellular location">
    <subcellularLocation>
        <location evidence="1">Cell membrane</location>
        <topology evidence="1">Peripheral membrane protein</topology>
    </subcellularLocation>
</comment>
<dbReference type="CDD" id="cd03215">
    <property type="entry name" value="ABC_Carb_Monos_II"/>
    <property type="match status" value="1"/>
</dbReference>
<geneLocation type="plasmid" evidence="10 11">
    <name>pMM59_01</name>
</geneLocation>
<evidence type="ECO:0000256" key="2">
    <source>
        <dbReference type="ARBA" id="ARBA00022448"/>
    </source>
</evidence>
<dbReference type="GO" id="GO:0016887">
    <property type="term" value="F:ATP hydrolysis activity"/>
    <property type="evidence" value="ECO:0007669"/>
    <property type="project" value="InterPro"/>
</dbReference>